<protein>
    <submittedName>
        <fullName evidence="2">Uncharacterized protein</fullName>
    </submittedName>
</protein>
<keyword evidence="3" id="KW-1185">Reference proteome</keyword>
<name>A0AAV7X3D3_PLEWA</name>
<gene>
    <name evidence="2" type="ORF">NDU88_006152</name>
</gene>
<evidence type="ECO:0000313" key="2">
    <source>
        <dbReference type="EMBL" id="KAJ1218574.1"/>
    </source>
</evidence>
<feature type="compositionally biased region" description="Low complexity" evidence="1">
    <location>
        <begin position="89"/>
        <end position="98"/>
    </location>
</feature>
<dbReference type="EMBL" id="JANPWB010000001">
    <property type="protein sequence ID" value="KAJ1218574.1"/>
    <property type="molecule type" value="Genomic_DNA"/>
</dbReference>
<sequence length="193" mass="20901">MRLTRGTPRKKRILGGKAAFGPYVKAHFGRRGLEWELSGRSEREPTIELFKHASHERSLTLTKASAKMCLVHLRAASGAGGGDTSPADSSGNSRSTSSETLASPKLSDAGRREQTDNVMAAIRGPTSAVNGHELVPRGGEASVILHFAPFYILGVWRPLKGDVLPHAVHASLHKKRDIRFQSSVEGKTRSKTQ</sequence>
<comment type="caution">
    <text evidence="2">The sequence shown here is derived from an EMBL/GenBank/DDBJ whole genome shotgun (WGS) entry which is preliminary data.</text>
</comment>
<evidence type="ECO:0000256" key="1">
    <source>
        <dbReference type="SAM" id="MobiDB-lite"/>
    </source>
</evidence>
<reference evidence="2" key="1">
    <citation type="journal article" date="2022" name="bioRxiv">
        <title>Sequencing and chromosome-scale assembly of the giantPleurodeles waltlgenome.</title>
        <authorList>
            <person name="Brown T."/>
            <person name="Elewa A."/>
            <person name="Iarovenko S."/>
            <person name="Subramanian E."/>
            <person name="Araus A.J."/>
            <person name="Petzold A."/>
            <person name="Susuki M."/>
            <person name="Suzuki K.-i.T."/>
            <person name="Hayashi T."/>
            <person name="Toyoda A."/>
            <person name="Oliveira C."/>
            <person name="Osipova E."/>
            <person name="Leigh N.D."/>
            <person name="Simon A."/>
            <person name="Yun M.H."/>
        </authorList>
    </citation>
    <scope>NUCLEOTIDE SEQUENCE</scope>
    <source>
        <strain evidence="2">20211129_DDA</strain>
        <tissue evidence="2">Liver</tissue>
    </source>
</reference>
<accession>A0AAV7X3D3</accession>
<evidence type="ECO:0000313" key="3">
    <source>
        <dbReference type="Proteomes" id="UP001066276"/>
    </source>
</evidence>
<dbReference type="Proteomes" id="UP001066276">
    <property type="component" value="Chromosome 1_1"/>
</dbReference>
<dbReference type="AlphaFoldDB" id="A0AAV7X3D3"/>
<feature type="region of interest" description="Disordered" evidence="1">
    <location>
        <begin position="78"/>
        <end position="113"/>
    </location>
</feature>
<organism evidence="2 3">
    <name type="scientific">Pleurodeles waltl</name>
    <name type="common">Iberian ribbed newt</name>
    <dbReference type="NCBI Taxonomy" id="8319"/>
    <lineage>
        <taxon>Eukaryota</taxon>
        <taxon>Metazoa</taxon>
        <taxon>Chordata</taxon>
        <taxon>Craniata</taxon>
        <taxon>Vertebrata</taxon>
        <taxon>Euteleostomi</taxon>
        <taxon>Amphibia</taxon>
        <taxon>Batrachia</taxon>
        <taxon>Caudata</taxon>
        <taxon>Salamandroidea</taxon>
        <taxon>Salamandridae</taxon>
        <taxon>Pleurodelinae</taxon>
        <taxon>Pleurodeles</taxon>
    </lineage>
</organism>
<proteinExistence type="predicted"/>